<gene>
    <name evidence="1" type="ORF">MIND_00514900</name>
</gene>
<comment type="caution">
    <text evidence="1">The sequence shown here is derived from an EMBL/GenBank/DDBJ whole genome shotgun (WGS) entry which is preliminary data.</text>
</comment>
<dbReference type="EMBL" id="JACAZF010000004">
    <property type="protein sequence ID" value="KAF7307213.1"/>
    <property type="molecule type" value="Genomic_DNA"/>
</dbReference>
<reference evidence="1" key="1">
    <citation type="submission" date="2020-05" db="EMBL/GenBank/DDBJ databases">
        <title>Mycena genomes resolve the evolution of fungal bioluminescence.</title>
        <authorList>
            <person name="Tsai I.J."/>
        </authorList>
    </citation>
    <scope>NUCLEOTIDE SEQUENCE</scope>
    <source>
        <strain evidence="1">171206Taipei</strain>
    </source>
</reference>
<evidence type="ECO:0000313" key="2">
    <source>
        <dbReference type="Proteomes" id="UP000636479"/>
    </source>
</evidence>
<proteinExistence type="predicted"/>
<dbReference type="AlphaFoldDB" id="A0A8H6SWH4"/>
<dbReference type="Pfam" id="PF01026">
    <property type="entry name" value="TatD_DNase"/>
    <property type="match status" value="1"/>
</dbReference>
<dbReference type="PANTHER" id="PTHR47345:SF1">
    <property type="entry name" value="CUT9-INTERACTING PROTEIN SCN1"/>
    <property type="match status" value="1"/>
</dbReference>
<dbReference type="InterPro" id="IPR001130">
    <property type="entry name" value="TatD-like"/>
</dbReference>
<dbReference type="GO" id="GO:0016788">
    <property type="term" value="F:hydrolase activity, acting on ester bonds"/>
    <property type="evidence" value="ECO:0007669"/>
    <property type="project" value="InterPro"/>
</dbReference>
<evidence type="ECO:0000313" key="1">
    <source>
        <dbReference type="EMBL" id="KAF7307213.1"/>
    </source>
</evidence>
<dbReference type="OrthoDB" id="413993at2759"/>
<dbReference type="InterPro" id="IPR032466">
    <property type="entry name" value="Metal_Hydrolase"/>
</dbReference>
<sequence>MTPLPSGVLEHIVDSHCHPTDAPSISAASMQQLQITVCAMSTHSKDQSLVRELAQTYPSKIIPCFGHHPWFSHFITTNAGVAKHEHYHRLFQPTEELYPAFEDLLPHLPEPVLLDDILVDLRSNFASCSSPPMLGEVGIDAIFKVPYDYHATPRRISPFMIPLEHQLTVLEAQIDIAVEFGASVSFHSVKCPQATLELFDRLKRKHEENWNNIRFDIHSCSMSPETLVQLQRKHANVWMSVSTTINGRSRNLRPLIAACAVDKLLIESDYDAIEQSTPKCLEILDIVAEVKGWHIETDWDDGDENGAVHRLEANWKVFSATQTRTTE</sequence>
<dbReference type="PANTHER" id="PTHR47345">
    <property type="entry name" value="CUT9-INTERACTING PROTEIN SCN1"/>
    <property type="match status" value="1"/>
</dbReference>
<dbReference type="InterPro" id="IPR053044">
    <property type="entry name" value="Metallo-hydrolase/TatD-type"/>
</dbReference>
<accession>A0A8H6SWH4</accession>
<organism evidence="1 2">
    <name type="scientific">Mycena indigotica</name>
    <dbReference type="NCBI Taxonomy" id="2126181"/>
    <lineage>
        <taxon>Eukaryota</taxon>
        <taxon>Fungi</taxon>
        <taxon>Dikarya</taxon>
        <taxon>Basidiomycota</taxon>
        <taxon>Agaricomycotina</taxon>
        <taxon>Agaricomycetes</taxon>
        <taxon>Agaricomycetidae</taxon>
        <taxon>Agaricales</taxon>
        <taxon>Marasmiineae</taxon>
        <taxon>Mycenaceae</taxon>
        <taxon>Mycena</taxon>
    </lineage>
</organism>
<dbReference type="Proteomes" id="UP000636479">
    <property type="component" value="Unassembled WGS sequence"/>
</dbReference>
<protein>
    <submittedName>
        <fullName evidence="1">TatD DNase family Scn1</fullName>
    </submittedName>
</protein>
<dbReference type="Gene3D" id="3.20.20.140">
    <property type="entry name" value="Metal-dependent hydrolases"/>
    <property type="match status" value="1"/>
</dbReference>
<keyword evidence="2" id="KW-1185">Reference proteome</keyword>
<name>A0A8H6SWH4_9AGAR</name>
<dbReference type="SUPFAM" id="SSF51556">
    <property type="entry name" value="Metallo-dependent hydrolases"/>
    <property type="match status" value="1"/>
</dbReference>
<dbReference type="RefSeq" id="XP_037222232.1">
    <property type="nucleotide sequence ID" value="XM_037361940.1"/>
</dbReference>
<dbReference type="GeneID" id="59344456"/>